<dbReference type="SUPFAM" id="SSF49503">
    <property type="entry name" value="Cupredoxins"/>
    <property type="match status" value="1"/>
</dbReference>
<evidence type="ECO:0000313" key="2">
    <source>
        <dbReference type="Proteomes" id="UP000316270"/>
    </source>
</evidence>
<proteinExistence type="predicted"/>
<gene>
    <name evidence="1" type="ORF">FKW77_004107</name>
</gene>
<dbReference type="InterPro" id="IPR008972">
    <property type="entry name" value="Cupredoxin"/>
</dbReference>
<name>A0A517LLA2_9PEZI</name>
<dbReference type="PANTHER" id="PTHR34883:SF4">
    <property type="entry name" value="CUPREDOXIN"/>
    <property type="match status" value="1"/>
</dbReference>
<evidence type="ECO:0008006" key="3">
    <source>
        <dbReference type="Google" id="ProtNLM"/>
    </source>
</evidence>
<dbReference type="STRING" id="50376.A0A517LLA2"/>
<dbReference type="AlphaFoldDB" id="A0A517LLA2"/>
<evidence type="ECO:0000313" key="1">
    <source>
        <dbReference type="EMBL" id="QDS76415.1"/>
    </source>
</evidence>
<reference evidence="1 2" key="1">
    <citation type="submission" date="2019-07" db="EMBL/GenBank/DDBJ databases">
        <title>Finished genome of Venturia effusa.</title>
        <authorList>
            <person name="Young C.A."/>
            <person name="Cox M.P."/>
            <person name="Ganley A.R.D."/>
            <person name="David W.J."/>
        </authorList>
    </citation>
    <scope>NUCLEOTIDE SEQUENCE [LARGE SCALE GENOMIC DNA]</scope>
    <source>
        <strain evidence="2">albino</strain>
    </source>
</reference>
<dbReference type="EMBL" id="CP042199">
    <property type="protein sequence ID" value="QDS76415.1"/>
    <property type="molecule type" value="Genomic_DNA"/>
</dbReference>
<protein>
    <recommendedName>
        <fullName evidence="3">Blue (type 1) copper domain-containing protein</fullName>
    </recommendedName>
</protein>
<keyword evidence="2" id="KW-1185">Reference proteome</keyword>
<organism evidence="1 2">
    <name type="scientific">Venturia effusa</name>
    <dbReference type="NCBI Taxonomy" id="50376"/>
    <lineage>
        <taxon>Eukaryota</taxon>
        <taxon>Fungi</taxon>
        <taxon>Dikarya</taxon>
        <taxon>Ascomycota</taxon>
        <taxon>Pezizomycotina</taxon>
        <taxon>Dothideomycetes</taxon>
        <taxon>Pleosporomycetidae</taxon>
        <taxon>Venturiales</taxon>
        <taxon>Venturiaceae</taxon>
        <taxon>Venturia</taxon>
    </lineage>
</organism>
<dbReference type="Proteomes" id="UP000316270">
    <property type="component" value="Chromosome 15"/>
</dbReference>
<dbReference type="InterPro" id="IPR052953">
    <property type="entry name" value="Ser-rich/MCO-related"/>
</dbReference>
<accession>A0A517LLA2</accession>
<dbReference type="CDD" id="cd00920">
    <property type="entry name" value="Cupredoxin"/>
    <property type="match status" value="1"/>
</dbReference>
<dbReference type="Gene3D" id="2.60.40.420">
    <property type="entry name" value="Cupredoxins - blue copper proteins"/>
    <property type="match status" value="1"/>
</dbReference>
<sequence>MNQKAAPSPAAGSDKIRMVIVGGYQAATTPGGMPAVMFSFTPETITAQPGDTIRFTFMGNNHSVVQTTFDAPCAPAANGFNSGYLPNTANQIQGAPSMDFQVKDANPIYMSCLQTTHCGRGMVFTVNAPTGDKSHSVFKAAAIRVGNPALKNAGIQAAAAVPQVASTVSINPQGVGAAAATGVAPGAAPAASVVAGTGTTGAGQSCGCQCLCGAGSFPADAGLGAFGGVGGAMPAMGAMSPAPAAAGTNATVPGAAPFPAAPLGAAPPTGGQQGAMAAVPPAGMALPSVPNVRRKW</sequence>
<dbReference type="OrthoDB" id="1921208at2759"/>
<dbReference type="PANTHER" id="PTHR34883">
    <property type="entry name" value="SERINE-RICH PROTEIN, PUTATIVE-RELATED-RELATED"/>
    <property type="match status" value="1"/>
</dbReference>